<protein>
    <submittedName>
        <fullName evidence="7">NADH dehydrogenase</fullName>
        <ecNumber evidence="7">1.6.99.-</ecNumber>
        <ecNumber evidence="7">1.6.99.3</ecNumber>
    </submittedName>
</protein>
<comment type="cofactor">
    <cofactor evidence="1">
        <name>FAD</name>
        <dbReference type="ChEBI" id="CHEBI:57692"/>
    </cofactor>
</comment>
<dbReference type="PANTHER" id="PTHR42913">
    <property type="entry name" value="APOPTOSIS-INDUCING FACTOR 1"/>
    <property type="match status" value="1"/>
</dbReference>
<dbReference type="OrthoDB" id="9781621at2"/>
<dbReference type="EMBL" id="UFVD01000001">
    <property type="protein sequence ID" value="SUX10068.1"/>
    <property type="molecule type" value="Genomic_DNA"/>
</dbReference>
<keyword evidence="3" id="KW-0285">Flavoprotein</keyword>
<feature type="domain" description="FAD/NAD(P)-binding" evidence="6">
    <location>
        <begin position="5"/>
        <end position="313"/>
    </location>
</feature>
<dbReference type="Proteomes" id="UP000254920">
    <property type="component" value="Unassembled WGS sequence"/>
</dbReference>
<dbReference type="InterPro" id="IPR051169">
    <property type="entry name" value="NADH-Q_oxidoreductase"/>
</dbReference>
<comment type="similarity">
    <text evidence="2">Belongs to the NADH dehydrogenase family.</text>
</comment>
<dbReference type="Gene3D" id="3.50.50.100">
    <property type="match status" value="1"/>
</dbReference>
<name>A0A381DHJ5_9BACT</name>
<evidence type="ECO:0000256" key="3">
    <source>
        <dbReference type="ARBA" id="ARBA00022630"/>
    </source>
</evidence>
<evidence type="ECO:0000313" key="7">
    <source>
        <dbReference type="EMBL" id="SUX10068.1"/>
    </source>
</evidence>
<reference evidence="7 8" key="1">
    <citation type="submission" date="2018-06" db="EMBL/GenBank/DDBJ databases">
        <authorList>
            <consortium name="Pathogen Informatics"/>
            <person name="Doyle S."/>
        </authorList>
    </citation>
    <scope>NUCLEOTIDE SEQUENCE [LARGE SCALE GENOMIC DNA]</scope>
    <source>
        <strain evidence="7 8">NCTC12475</strain>
    </source>
</reference>
<dbReference type="InterPro" id="IPR023753">
    <property type="entry name" value="FAD/NAD-binding_dom"/>
</dbReference>
<dbReference type="InterPro" id="IPR036188">
    <property type="entry name" value="FAD/NAD-bd_sf"/>
</dbReference>
<evidence type="ECO:0000259" key="6">
    <source>
        <dbReference type="Pfam" id="PF07992"/>
    </source>
</evidence>
<dbReference type="RefSeq" id="WP_115616018.1">
    <property type="nucleotide sequence ID" value="NZ_UFVD01000001.1"/>
</dbReference>
<dbReference type="AlphaFoldDB" id="A0A381DHJ5"/>
<evidence type="ECO:0000313" key="8">
    <source>
        <dbReference type="Proteomes" id="UP000254920"/>
    </source>
</evidence>
<dbReference type="GO" id="GO:0003955">
    <property type="term" value="F:NAD(P)H dehydrogenase (quinone) activity"/>
    <property type="evidence" value="ECO:0007669"/>
    <property type="project" value="TreeGrafter"/>
</dbReference>
<keyword evidence="4" id="KW-0274">FAD</keyword>
<gene>
    <name evidence="7" type="primary">ndh</name>
    <name evidence="7" type="ORF">NCTC12475_00332</name>
</gene>
<organism evidence="7 8">
    <name type="scientific">Campylobacter sputorum subsp. sputorum</name>
    <dbReference type="NCBI Taxonomy" id="32024"/>
    <lineage>
        <taxon>Bacteria</taxon>
        <taxon>Pseudomonadati</taxon>
        <taxon>Campylobacterota</taxon>
        <taxon>Epsilonproteobacteria</taxon>
        <taxon>Campylobacterales</taxon>
        <taxon>Campylobacteraceae</taxon>
        <taxon>Campylobacter</taxon>
    </lineage>
</organism>
<accession>A0A381DHJ5</accession>
<evidence type="ECO:0000256" key="5">
    <source>
        <dbReference type="ARBA" id="ARBA00023002"/>
    </source>
</evidence>
<evidence type="ECO:0000256" key="4">
    <source>
        <dbReference type="ARBA" id="ARBA00022827"/>
    </source>
</evidence>
<dbReference type="SUPFAM" id="SSF51905">
    <property type="entry name" value="FAD/NAD(P)-binding domain"/>
    <property type="match status" value="1"/>
</dbReference>
<dbReference type="STRING" id="32024.GCA_000788295_00345"/>
<proteinExistence type="inferred from homology"/>
<dbReference type="GO" id="GO:0019646">
    <property type="term" value="P:aerobic electron transport chain"/>
    <property type="evidence" value="ECO:0007669"/>
    <property type="project" value="TreeGrafter"/>
</dbReference>
<dbReference type="EC" id="1.6.99.3" evidence="7"/>
<keyword evidence="5 7" id="KW-0560">Oxidoreductase</keyword>
<dbReference type="Pfam" id="PF07992">
    <property type="entry name" value="Pyr_redox_2"/>
    <property type="match status" value="1"/>
</dbReference>
<sequence>MYKNKILVLGAGYAGLSFLKNLTAKSINNCEITLINTNSYHYHSALLHKVASGECDSRAIYNLKDVIDEKINLVVDSVVDIKKDKVVTKNGEYKFDYLVIALGYSIEDFGIQGVKKLPSLSSYEEALEIKKDIYQKLDNYKFTNDKKDLSFIICGAGLSGVELAGSLLNELKKYAKKINVDENELNICIVEALPYILPIYDEKLRDMAKRKLERMGVKVYLNSKILSVSNDSIVVENLGEIKANTIIWTAGTRGNDLIKNLDFKQIRTRIEVDEFLNPIGFEKNVYAIGDSSAFILKNSKPHIQSAQISLKMGKYVAKSIQAKLNGEKDIEKFSFKSLGSVCSIGDDYALGEVLGFKVSGYFGHIMKILIERKWDFILDNLRGFFKNI</sequence>
<keyword evidence="8" id="KW-1185">Reference proteome</keyword>
<evidence type="ECO:0000256" key="2">
    <source>
        <dbReference type="ARBA" id="ARBA00005272"/>
    </source>
</evidence>
<dbReference type="PANTHER" id="PTHR42913:SF3">
    <property type="entry name" value="64 KDA MITOCHONDRIAL NADH DEHYDROGENASE (EUROFUNG)"/>
    <property type="match status" value="1"/>
</dbReference>
<evidence type="ECO:0000256" key="1">
    <source>
        <dbReference type="ARBA" id="ARBA00001974"/>
    </source>
</evidence>
<dbReference type="EC" id="1.6.99.-" evidence="7"/>